<evidence type="ECO:0000313" key="2">
    <source>
        <dbReference type="Proteomes" id="UP000182060"/>
    </source>
</evidence>
<evidence type="ECO:0000313" key="1">
    <source>
        <dbReference type="EMBL" id="APC01064.1"/>
    </source>
</evidence>
<gene>
    <name evidence="1" type="ORF">AOC25_05235</name>
</gene>
<organism evidence="1 2">
    <name type="scientific">Polynucleobacter asymbioticus</name>
    <dbReference type="NCBI Taxonomy" id="576611"/>
    <lineage>
        <taxon>Bacteria</taxon>
        <taxon>Pseudomonadati</taxon>
        <taxon>Pseudomonadota</taxon>
        <taxon>Betaproteobacteria</taxon>
        <taxon>Burkholderiales</taxon>
        <taxon>Burkholderiaceae</taxon>
        <taxon>Polynucleobacter</taxon>
    </lineage>
</organism>
<reference evidence="1" key="1">
    <citation type="journal article" date="2017" name="Appl. Environ. Microbiol.">
        <title>Microdiversification of a pelagic Polynucleobacter species is mainly driven by acquisition of genomic islands from a partially interspecific gene pool.</title>
        <authorList>
            <person name="Hoetzinger M."/>
            <person name="Hahn M.W."/>
            <person name="Jezberova J."/>
            <person name="Schmidt J."/>
            <person name="Koll U."/>
        </authorList>
    </citation>
    <scope>NUCLEOTIDE SEQUENCE</scope>
    <source>
        <strain evidence="1">MWH-RechtKol4</strain>
    </source>
</reference>
<sequence>MFLGLLIRPMSAIGQQLIEVLHYYTGKNNGRIWLAPLVLAERGFSKNTATRALKELREHGFIYMTKRGGNQRGGCSWFALTWLKIDKAEGQHLEHFKKSAYLFWESQSKKIKGSNFGTCYPKIGVLLGDDPQSYEPKEISINTNAPLNFNEQIPNLVTYKDIAIYTARNNLIH</sequence>
<name>A0AAC9NIQ8_9BURK</name>
<evidence type="ECO:0008006" key="3">
    <source>
        <dbReference type="Google" id="ProtNLM"/>
    </source>
</evidence>
<proteinExistence type="predicted"/>
<dbReference type="EMBL" id="CP015017">
    <property type="protein sequence ID" value="APC01064.1"/>
    <property type="molecule type" value="Genomic_DNA"/>
</dbReference>
<dbReference type="Proteomes" id="UP000182060">
    <property type="component" value="Chromosome"/>
</dbReference>
<dbReference type="AlphaFoldDB" id="A0AAC9NIQ8"/>
<protein>
    <recommendedName>
        <fullName evidence="3">Helix-turn-helix domain-containing protein</fullName>
    </recommendedName>
</protein>
<accession>A0AAC9NIQ8</accession>